<evidence type="ECO:0000313" key="6">
    <source>
        <dbReference type="Proteomes" id="UP000036951"/>
    </source>
</evidence>
<protein>
    <submittedName>
        <fullName evidence="5">Peptidylprolyl isomerase</fullName>
    </submittedName>
</protein>
<accession>A0A8E1QY82</accession>
<comment type="caution">
    <text evidence="5">The sequence shown here is derived from an EMBL/GenBank/DDBJ whole genome shotgun (WGS) entry which is preliminary data.</text>
</comment>
<dbReference type="AlphaFoldDB" id="A0A8E1QY82"/>
<dbReference type="InterPro" id="IPR027304">
    <property type="entry name" value="Trigger_fact/SurA_dom_sf"/>
</dbReference>
<gene>
    <name evidence="5" type="ORF">ACU52_05400</name>
</gene>
<evidence type="ECO:0000256" key="3">
    <source>
        <dbReference type="ARBA" id="ARBA00023136"/>
    </source>
</evidence>
<dbReference type="Proteomes" id="UP000036951">
    <property type="component" value="Unassembled WGS sequence"/>
</dbReference>
<dbReference type="RefSeq" id="WP_053398037.1">
    <property type="nucleotide sequence ID" value="NZ_LFQU01000007.1"/>
</dbReference>
<keyword evidence="2" id="KW-1003">Cell membrane</keyword>
<comment type="subcellular location">
    <subcellularLocation>
        <location evidence="1">Cell membrane</location>
    </subcellularLocation>
</comment>
<dbReference type="PANTHER" id="PTHR47529:SF1">
    <property type="entry name" value="PERIPLASMIC CHAPERONE PPID"/>
    <property type="match status" value="1"/>
</dbReference>
<sequence length="713" mass="79607">MAALGKIRSKGVILISILGFALFAFIAEELFRSCESSRNESRQQVGEVLGDKVNVQDFQKLVDEYTNVIKMTQGRDNLTDDDLNQVKDVVWNTFVQTEIISKEASKLGLQVTDKELQNILNAGTNPMLLQTPFVNQQTGRFDANLLKKFLAEYKQAQTTNPQMAEQYQGIYNFWTFIEKSLRQQVLAQKYQSLLAGCLISNPVSAKMAYTDENQESNIQLASFAYSSINDNKVKISDADLKAKYEELKPRFKQYEETRSIKYVDYQVLPSASDRAALNKTVAGYVQSLKETADPVEIVRNSGSLVTYLGIPQTKAAFPTDIAARLDSMAVGSTSAPVENKLDNTINVVKLISKVQLPDSVQFRAIQVGGATPADAAKTADSIFTALKSGAEFEAIAKKYGQTGEKNWITSNQYQNATSMDADTKSYIESLNTLPVNEIKNLKLTQGNLILQITDRKAMTDKYVAAVIKKPIEFSKNTYSAAFNKFSQFVSESQTLEAMQKNASKYGYKVQERMDIRNSEHYVAGIHGTREALKWIFETDENKVSQLYECGDNDHLLVLVMTKINKKGYRSLDDENVKNYVKQEVLRDKKAEMLMAKVKGVNSISAAKAKGAQVSAVNQVTFAAPVFVQSTGMSEPALSGAVAATAKGKFSSAAVKGNGGVYLFQVLEKKMRPVKFNAKEYEQRQRQKMMQYAGNFMQELYINANVKDNRYLFF</sequence>
<proteinExistence type="predicted"/>
<keyword evidence="6" id="KW-1185">Reference proteome</keyword>
<dbReference type="GO" id="GO:0005886">
    <property type="term" value="C:plasma membrane"/>
    <property type="evidence" value="ECO:0007669"/>
    <property type="project" value="UniProtKB-SubCell"/>
</dbReference>
<keyword evidence="5" id="KW-0413">Isomerase</keyword>
<reference evidence="5 6" key="1">
    <citation type="submission" date="2015-06" db="EMBL/GenBank/DDBJ databases">
        <title>Prevotella sp. 109, sp. nov., a novel member of the family Prevotellaceae isolated from human faeces.</title>
        <authorList>
            <person name="Shkoporov A.N."/>
            <person name="Chaplin A.V."/>
            <person name="Kafarskaia L.I."/>
            <person name="Efimov B.A."/>
        </authorList>
    </citation>
    <scope>NUCLEOTIDE SEQUENCE [LARGE SCALE GENOMIC DNA]</scope>
    <source>
        <strain evidence="5 6">109</strain>
    </source>
</reference>
<keyword evidence="4" id="KW-0143">Chaperone</keyword>
<dbReference type="EMBL" id="LFQU01000007">
    <property type="protein sequence ID" value="KOO68928.1"/>
    <property type="molecule type" value="Genomic_DNA"/>
</dbReference>
<dbReference type="Pfam" id="PF13616">
    <property type="entry name" value="Rotamase_3"/>
    <property type="match status" value="1"/>
</dbReference>
<evidence type="ECO:0000256" key="2">
    <source>
        <dbReference type="ARBA" id="ARBA00022475"/>
    </source>
</evidence>
<evidence type="ECO:0000256" key="4">
    <source>
        <dbReference type="ARBA" id="ARBA00023186"/>
    </source>
</evidence>
<evidence type="ECO:0000256" key="1">
    <source>
        <dbReference type="ARBA" id="ARBA00004236"/>
    </source>
</evidence>
<dbReference type="OrthoDB" id="9812372at2"/>
<dbReference type="Gene3D" id="3.10.50.40">
    <property type="match status" value="1"/>
</dbReference>
<dbReference type="InterPro" id="IPR046357">
    <property type="entry name" value="PPIase_dom_sf"/>
</dbReference>
<dbReference type="PANTHER" id="PTHR47529">
    <property type="entry name" value="PEPTIDYL-PROLYL CIS-TRANS ISOMERASE D"/>
    <property type="match status" value="1"/>
</dbReference>
<evidence type="ECO:0000313" key="5">
    <source>
        <dbReference type="EMBL" id="KOO68928.1"/>
    </source>
</evidence>
<organism evidence="5 6">
    <name type="scientific">Xylanibacter rarus</name>
    <dbReference type="NCBI Taxonomy" id="1676614"/>
    <lineage>
        <taxon>Bacteria</taxon>
        <taxon>Pseudomonadati</taxon>
        <taxon>Bacteroidota</taxon>
        <taxon>Bacteroidia</taxon>
        <taxon>Bacteroidales</taxon>
        <taxon>Prevotellaceae</taxon>
        <taxon>Xylanibacter</taxon>
    </lineage>
</organism>
<keyword evidence="3" id="KW-0472">Membrane</keyword>
<dbReference type="InterPro" id="IPR052029">
    <property type="entry name" value="PpiD_chaperone"/>
</dbReference>
<name>A0A8E1QY82_9BACT</name>
<dbReference type="SUPFAM" id="SSF109998">
    <property type="entry name" value="Triger factor/SurA peptide-binding domain-like"/>
    <property type="match status" value="1"/>
</dbReference>
<dbReference type="GO" id="GO:0003755">
    <property type="term" value="F:peptidyl-prolyl cis-trans isomerase activity"/>
    <property type="evidence" value="ECO:0007669"/>
    <property type="project" value="InterPro"/>
</dbReference>
<dbReference type="Pfam" id="PF13623">
    <property type="entry name" value="SurA_N_2"/>
    <property type="match status" value="1"/>
</dbReference>